<protein>
    <submittedName>
        <fullName evidence="1">Uncharacterized protein</fullName>
    </submittedName>
</protein>
<evidence type="ECO:0000313" key="2">
    <source>
        <dbReference type="Proteomes" id="UP000048965"/>
    </source>
</evidence>
<name>A0A0P4R086_9ACTN</name>
<evidence type="ECO:0000313" key="1">
    <source>
        <dbReference type="EMBL" id="GAO05989.1"/>
    </source>
</evidence>
<dbReference type="AlphaFoldDB" id="A0A0P4R086"/>
<proteinExistence type="predicted"/>
<dbReference type="Proteomes" id="UP000048965">
    <property type="component" value="Unassembled WGS sequence"/>
</dbReference>
<gene>
    <name evidence="1" type="ORF">TPA0598_01_03600</name>
</gene>
<reference evidence="2" key="1">
    <citation type="submission" date="2014-09" db="EMBL/GenBank/DDBJ databases">
        <title>Whole genome shotgun sequence of Streptomyces sp. NBRC 110027.</title>
        <authorList>
            <person name="Komaki H."/>
            <person name="Ichikawa N."/>
            <person name="Katano-Makiyama Y."/>
            <person name="Hosoyama A."/>
            <person name="Hashimoto M."/>
            <person name="Uohara A."/>
            <person name="Kitahashi Y."/>
            <person name="Ohji S."/>
            <person name="Kimura A."/>
            <person name="Yamazoe A."/>
            <person name="Igarashi Y."/>
            <person name="Fujita N."/>
        </authorList>
    </citation>
    <scope>NUCLEOTIDE SEQUENCE [LARGE SCALE GENOMIC DNA]</scope>
    <source>
        <strain evidence="2">NBRC 110027</strain>
    </source>
</reference>
<accession>A0A0P4R086</accession>
<sequence length="77" mass="8338">MGERDRRTGAGPVRRGAVGCVLKRRSPKWAPRGPAVTLHGDPEGDAYRTLSAVRFGEPMYLPAPFDVTVDTALFPAD</sequence>
<keyword evidence="2" id="KW-1185">Reference proteome</keyword>
<organism evidence="1 2">
    <name type="scientific">Streptomyces lydicamycinicus</name>
    <dbReference type="NCBI Taxonomy" id="1546107"/>
    <lineage>
        <taxon>Bacteria</taxon>
        <taxon>Bacillati</taxon>
        <taxon>Actinomycetota</taxon>
        <taxon>Actinomycetes</taxon>
        <taxon>Kitasatosporales</taxon>
        <taxon>Streptomycetaceae</taxon>
        <taxon>Streptomyces</taxon>
    </lineage>
</organism>
<dbReference type="EMBL" id="BBNO01000001">
    <property type="protein sequence ID" value="GAO05989.1"/>
    <property type="molecule type" value="Genomic_DNA"/>
</dbReference>
<comment type="caution">
    <text evidence="1">The sequence shown here is derived from an EMBL/GenBank/DDBJ whole genome shotgun (WGS) entry which is preliminary data.</text>
</comment>
<reference evidence="1 2" key="2">
    <citation type="journal article" date="2015" name="Stand. Genomic Sci.">
        <title>Draft genome sequence of marine-derived Streptomyces sp. TP-A0598, a producer of anti-MRSA antibiotic lydicamycins.</title>
        <authorList>
            <person name="Komaki H."/>
            <person name="Ichikawa N."/>
            <person name="Hosoyama A."/>
            <person name="Fujita N."/>
            <person name="Igarashi Y."/>
        </authorList>
    </citation>
    <scope>NUCLEOTIDE SEQUENCE [LARGE SCALE GENOMIC DNA]</scope>
    <source>
        <strain evidence="1 2">NBRC 110027</strain>
    </source>
</reference>